<feature type="domain" description="Intradiol ring-cleavage dioxygenases" evidence="7">
    <location>
        <begin position="134"/>
        <end position="162"/>
    </location>
</feature>
<dbReference type="RefSeq" id="WP_220230977.1">
    <property type="nucleotide sequence ID" value="NZ_JAICBX010000005.1"/>
</dbReference>
<keyword evidence="3" id="KW-0479">Metal-binding</keyword>
<keyword evidence="6" id="KW-0408">Iron</keyword>
<comment type="cofactor">
    <cofactor evidence="1">
        <name>Fe(3+)</name>
        <dbReference type="ChEBI" id="CHEBI:29034"/>
    </cofactor>
</comment>
<organism evidence="8 9">
    <name type="scientific">Flavimaribacter sediminis</name>
    <dbReference type="NCBI Taxonomy" id="2865987"/>
    <lineage>
        <taxon>Bacteria</taxon>
        <taxon>Pseudomonadati</taxon>
        <taxon>Pseudomonadota</taxon>
        <taxon>Alphaproteobacteria</taxon>
        <taxon>Hyphomicrobiales</taxon>
        <taxon>Rhizobiaceae</taxon>
        <taxon>Flavimaribacter</taxon>
    </lineage>
</organism>
<dbReference type="InterPro" id="IPR000627">
    <property type="entry name" value="Intradiol_dOase_C"/>
</dbReference>
<dbReference type="GO" id="GO:0018576">
    <property type="term" value="F:catechol 1,2-dioxygenase activity"/>
    <property type="evidence" value="ECO:0007669"/>
    <property type="project" value="InterPro"/>
</dbReference>
<keyword evidence="4" id="KW-0223">Dioxygenase</keyword>
<evidence type="ECO:0000313" key="8">
    <source>
        <dbReference type="EMBL" id="MBW8640271.1"/>
    </source>
</evidence>
<name>A0AAE2ZQG3_9HYPH</name>
<comment type="similarity">
    <text evidence="2">Belongs to the intradiol ring-cleavage dioxygenase family.</text>
</comment>
<dbReference type="Proteomes" id="UP001196509">
    <property type="component" value="Unassembled WGS sequence"/>
</dbReference>
<protein>
    <submittedName>
        <fullName evidence="8">6-chlorohydroxyquinol-1,2-dioxygenase</fullName>
    </submittedName>
</protein>
<dbReference type="GO" id="GO:0008199">
    <property type="term" value="F:ferric iron binding"/>
    <property type="evidence" value="ECO:0007669"/>
    <property type="project" value="InterPro"/>
</dbReference>
<dbReference type="SUPFAM" id="SSF49482">
    <property type="entry name" value="Aromatic compound dioxygenase"/>
    <property type="match status" value="1"/>
</dbReference>
<dbReference type="EMBL" id="JAICBX010000005">
    <property type="protein sequence ID" value="MBW8640271.1"/>
    <property type="molecule type" value="Genomic_DNA"/>
</dbReference>
<proteinExistence type="inferred from homology"/>
<dbReference type="InterPro" id="IPR015889">
    <property type="entry name" value="Intradiol_dOase_core"/>
</dbReference>
<dbReference type="PANTHER" id="PTHR33711:SF7">
    <property type="entry name" value="INTRADIOL RING-CLEAVAGE DIOXYGENASES DOMAIN-CONTAINING PROTEIN-RELATED"/>
    <property type="match status" value="1"/>
</dbReference>
<evidence type="ECO:0000256" key="6">
    <source>
        <dbReference type="ARBA" id="ARBA00023004"/>
    </source>
</evidence>
<dbReference type="InterPro" id="IPR007535">
    <property type="entry name" value="Catechol_dOase_N"/>
</dbReference>
<evidence type="ECO:0000259" key="7">
    <source>
        <dbReference type="PROSITE" id="PS00083"/>
    </source>
</evidence>
<dbReference type="Gene3D" id="2.60.130.10">
    <property type="entry name" value="Aromatic compound dioxygenase"/>
    <property type="match status" value="1"/>
</dbReference>
<evidence type="ECO:0000256" key="3">
    <source>
        <dbReference type="ARBA" id="ARBA00022723"/>
    </source>
</evidence>
<evidence type="ECO:0000313" key="9">
    <source>
        <dbReference type="Proteomes" id="UP001196509"/>
    </source>
</evidence>
<evidence type="ECO:0000256" key="5">
    <source>
        <dbReference type="ARBA" id="ARBA00023002"/>
    </source>
</evidence>
<dbReference type="InterPro" id="IPR050770">
    <property type="entry name" value="Intradiol_RC_Dioxygenase"/>
</dbReference>
<gene>
    <name evidence="8" type="ORF">K1W69_23965</name>
</gene>
<dbReference type="PROSITE" id="PS00083">
    <property type="entry name" value="INTRADIOL_DIOXYGENAS"/>
    <property type="match status" value="1"/>
</dbReference>
<evidence type="ECO:0000256" key="4">
    <source>
        <dbReference type="ARBA" id="ARBA00022964"/>
    </source>
</evidence>
<sequence>MRPVSDNLDFNERNASAVISGRLRPENDRLGVAVSGIVSHIHALVSELRPSREELREIVAFLTDVGHATEDHRQEWVLLFDVLGVSTLVETMNSVRPAGATSNTPRGPFYRADAPILPRGASISLDARGEPLTVHGRVTDLDGNPLAGALLEVWQPNADGIFENQQPDLQPEFNLRGKFVCDDDGGFIFRTVKPGGYNIPCDGPVGRLLQRLDYPLTRPAHLHFRISAQGYQTLVTQIFDADDPSLTQDAILGVRRDLVGEFRKSGAGEWELAYSFVMATDKTQEQAS</sequence>
<evidence type="ECO:0000256" key="1">
    <source>
        <dbReference type="ARBA" id="ARBA00001965"/>
    </source>
</evidence>
<evidence type="ECO:0000256" key="2">
    <source>
        <dbReference type="ARBA" id="ARBA00007825"/>
    </source>
</evidence>
<dbReference type="PANTHER" id="PTHR33711">
    <property type="entry name" value="DIOXYGENASE, PUTATIVE (AFU_ORTHOLOGUE AFUA_2G02910)-RELATED"/>
    <property type="match status" value="1"/>
</dbReference>
<comment type="caution">
    <text evidence="8">The sequence shown here is derived from an EMBL/GenBank/DDBJ whole genome shotgun (WGS) entry which is preliminary data.</text>
</comment>
<accession>A0AAE2ZQG3</accession>
<keyword evidence="9" id="KW-1185">Reference proteome</keyword>
<keyword evidence="5" id="KW-0560">Oxidoreductase</keyword>
<dbReference type="Pfam" id="PF00775">
    <property type="entry name" value="Dioxygenase_C"/>
    <property type="match status" value="1"/>
</dbReference>
<dbReference type="Pfam" id="PF04444">
    <property type="entry name" value="Dioxygenase_N"/>
    <property type="match status" value="1"/>
</dbReference>
<dbReference type="GO" id="GO:0009712">
    <property type="term" value="P:catechol-containing compound metabolic process"/>
    <property type="evidence" value="ECO:0007669"/>
    <property type="project" value="InterPro"/>
</dbReference>
<reference evidence="8" key="1">
    <citation type="submission" date="2021-08" db="EMBL/GenBank/DDBJ databases">
        <title>Hoeflea bacterium WL0058 sp. nov., isolated from the sediment.</title>
        <authorList>
            <person name="Wang L."/>
            <person name="Zhang D."/>
        </authorList>
    </citation>
    <scope>NUCLEOTIDE SEQUENCE</scope>
    <source>
        <strain evidence="8">WL0058</strain>
    </source>
</reference>
<dbReference type="AlphaFoldDB" id="A0AAE2ZQG3"/>